<evidence type="ECO:0000313" key="14">
    <source>
        <dbReference type="Proteomes" id="UP000095605"/>
    </source>
</evidence>
<evidence type="ECO:0000256" key="8">
    <source>
        <dbReference type="ARBA" id="ARBA00023065"/>
    </source>
</evidence>
<dbReference type="PANTHER" id="PTHR31382">
    <property type="entry name" value="NA(+)/H(+) ANTIPORTER"/>
    <property type="match status" value="1"/>
</dbReference>
<feature type="transmembrane region" description="Helical" evidence="11">
    <location>
        <begin position="271"/>
        <end position="287"/>
    </location>
</feature>
<keyword evidence="6 11" id="KW-1133">Transmembrane helix</keyword>
<dbReference type="AlphaFoldDB" id="A0A1E5RCA0"/>
<evidence type="ECO:0000259" key="12">
    <source>
        <dbReference type="Pfam" id="PF00999"/>
    </source>
</evidence>
<gene>
    <name evidence="13" type="ORF">AWRI3578_g2690</name>
</gene>
<feature type="transmembrane region" description="Helical" evidence="11">
    <location>
        <begin position="369"/>
        <end position="393"/>
    </location>
</feature>
<feature type="transmembrane region" description="Helical" evidence="11">
    <location>
        <begin position="12"/>
        <end position="31"/>
    </location>
</feature>
<keyword evidence="7" id="KW-0915">Sodium</keyword>
<keyword evidence="5 11" id="KW-0812">Transmembrane</keyword>
<comment type="subcellular location">
    <subcellularLocation>
        <location evidence="1">Membrane</location>
        <topology evidence="1">Multi-pass membrane protein</topology>
    </subcellularLocation>
</comment>
<feature type="transmembrane region" description="Helical" evidence="11">
    <location>
        <begin position="191"/>
        <end position="210"/>
    </location>
</feature>
<organism evidence="13 14">
    <name type="scientific">Hanseniaspora opuntiae</name>
    <dbReference type="NCBI Taxonomy" id="211096"/>
    <lineage>
        <taxon>Eukaryota</taxon>
        <taxon>Fungi</taxon>
        <taxon>Dikarya</taxon>
        <taxon>Ascomycota</taxon>
        <taxon>Saccharomycotina</taxon>
        <taxon>Saccharomycetes</taxon>
        <taxon>Saccharomycodales</taxon>
        <taxon>Saccharomycodaceae</taxon>
        <taxon>Hanseniaspora</taxon>
    </lineage>
</organism>
<feature type="transmembrane region" description="Helical" evidence="11">
    <location>
        <begin position="337"/>
        <end position="357"/>
    </location>
</feature>
<keyword evidence="4" id="KW-0050">Antiport</keyword>
<keyword evidence="3" id="KW-0813">Transport</keyword>
<evidence type="ECO:0000256" key="2">
    <source>
        <dbReference type="ARBA" id="ARBA00005248"/>
    </source>
</evidence>
<dbReference type="InterPro" id="IPR006153">
    <property type="entry name" value="Cation/H_exchanger_TM"/>
</dbReference>
<evidence type="ECO:0000256" key="10">
    <source>
        <dbReference type="ARBA" id="ARBA00023201"/>
    </source>
</evidence>
<dbReference type="Pfam" id="PF00999">
    <property type="entry name" value="Na_H_Exchanger"/>
    <property type="match status" value="1"/>
</dbReference>
<dbReference type="Proteomes" id="UP000095605">
    <property type="component" value="Unassembled WGS sequence"/>
</dbReference>
<evidence type="ECO:0000256" key="7">
    <source>
        <dbReference type="ARBA" id="ARBA00023053"/>
    </source>
</evidence>
<evidence type="ECO:0000256" key="4">
    <source>
        <dbReference type="ARBA" id="ARBA00022449"/>
    </source>
</evidence>
<dbReference type="GO" id="GO:0005886">
    <property type="term" value="C:plasma membrane"/>
    <property type="evidence" value="ECO:0007669"/>
    <property type="project" value="InterPro"/>
</dbReference>
<feature type="transmembrane region" description="Helical" evidence="11">
    <location>
        <begin position="246"/>
        <end position="265"/>
    </location>
</feature>
<evidence type="ECO:0000256" key="11">
    <source>
        <dbReference type="SAM" id="Phobius"/>
    </source>
</evidence>
<evidence type="ECO:0000256" key="5">
    <source>
        <dbReference type="ARBA" id="ARBA00022692"/>
    </source>
</evidence>
<evidence type="ECO:0000256" key="1">
    <source>
        <dbReference type="ARBA" id="ARBA00004141"/>
    </source>
</evidence>
<sequence>MVWYQIDNTNAHVTYLLIGLFFTGSNILKWINPYGWVADRNINNLTYELSRLILCIQIFTTAIDTPERFLKYHWKTIGMLIIPVMTYGWIVTGAFIKLIFPSLHFTDGLLIAGCITATDPCLSASIMTGQFALKNVPEHLRHIIAVESGVNDGMAFPFIYLSLQLIKYNNSSKFGESFKARHIVKNWLVDVVLYKILFGAVFGVIMGYVGRKLFGKIIRKSESDIEDSDGFEKGLGHGSSWFTQEAVITIYLSFIVFLIGCAATLGIDDLLVSFFAGTAFAWTRWYSGHTEEFKFISSLDYLMNCCYFIYLGSIIPFNEFNNALHVTFAKELNIWRLILIGLVVLGIRRLPVVCLLFKFIPDIRNFKESLFVGHFGAIGVGAIYSCMMSIEFLEAEMVNLSEEDVVEKNHYKRLIYMIWPMITYIVFISICVHGGSIAVYSWGKAIYRRCVQ</sequence>
<dbReference type="GO" id="GO:0030007">
    <property type="term" value="P:intracellular potassium ion homeostasis"/>
    <property type="evidence" value="ECO:0007669"/>
    <property type="project" value="TreeGrafter"/>
</dbReference>
<dbReference type="EMBL" id="LPNL01000006">
    <property type="protein sequence ID" value="OEJ84512.1"/>
    <property type="molecule type" value="Genomic_DNA"/>
</dbReference>
<evidence type="ECO:0000256" key="3">
    <source>
        <dbReference type="ARBA" id="ARBA00022448"/>
    </source>
</evidence>
<dbReference type="GO" id="GO:0042391">
    <property type="term" value="P:regulation of membrane potential"/>
    <property type="evidence" value="ECO:0007669"/>
    <property type="project" value="InterPro"/>
</dbReference>
<comment type="similarity">
    <text evidence="2">Belongs to the fungal Na(+)/H(+) exchanger family.</text>
</comment>
<dbReference type="GO" id="GO:0120029">
    <property type="term" value="P:proton export across plasma membrane"/>
    <property type="evidence" value="ECO:0007669"/>
    <property type="project" value="InterPro"/>
</dbReference>
<keyword evidence="10" id="KW-0739">Sodium transport</keyword>
<comment type="caution">
    <text evidence="13">The sequence shown here is derived from an EMBL/GenBank/DDBJ whole genome shotgun (WGS) entry which is preliminary data.</text>
</comment>
<dbReference type="InterPro" id="IPR004712">
    <property type="entry name" value="Na+/H+_antiporter_fungi"/>
</dbReference>
<dbReference type="GO" id="GO:0036376">
    <property type="term" value="P:sodium ion export across plasma membrane"/>
    <property type="evidence" value="ECO:0007669"/>
    <property type="project" value="InterPro"/>
</dbReference>
<dbReference type="Gene3D" id="1.20.1530.20">
    <property type="match status" value="1"/>
</dbReference>
<dbReference type="OrthoDB" id="5327978at2759"/>
<accession>A0A1E5RCA0</accession>
<dbReference type="InterPro" id="IPR038770">
    <property type="entry name" value="Na+/solute_symporter_sf"/>
</dbReference>
<reference evidence="14" key="1">
    <citation type="journal article" date="2016" name="Genome Announc.">
        <title>Genome sequences of three species of Hanseniaspora isolated from spontaneous wine fermentations.</title>
        <authorList>
            <person name="Sternes P.R."/>
            <person name="Lee D."/>
            <person name="Kutyna D.R."/>
            <person name="Borneman A.R."/>
        </authorList>
    </citation>
    <scope>NUCLEOTIDE SEQUENCE [LARGE SCALE GENOMIC DNA]</scope>
    <source>
        <strain evidence="14">AWRI3578</strain>
    </source>
</reference>
<name>A0A1E5RCA0_9ASCO</name>
<feature type="domain" description="Cation/H+ exchanger transmembrane" evidence="12">
    <location>
        <begin position="14"/>
        <end position="439"/>
    </location>
</feature>
<protein>
    <submittedName>
        <fullName evidence="13">Na(+)/H(+) antiporter 1</fullName>
    </submittedName>
</protein>
<evidence type="ECO:0000313" key="13">
    <source>
        <dbReference type="EMBL" id="OEJ84512.1"/>
    </source>
</evidence>
<feature type="transmembrane region" description="Helical" evidence="11">
    <location>
        <begin position="413"/>
        <end position="440"/>
    </location>
</feature>
<feature type="transmembrane region" description="Helical" evidence="11">
    <location>
        <begin position="77"/>
        <end position="100"/>
    </location>
</feature>
<evidence type="ECO:0000256" key="6">
    <source>
        <dbReference type="ARBA" id="ARBA00022989"/>
    </source>
</evidence>
<proteinExistence type="inferred from homology"/>
<dbReference type="PANTHER" id="PTHR31382:SF4">
    <property type="entry name" value="NA(+)_H(+) ANTIPORTER"/>
    <property type="match status" value="1"/>
</dbReference>
<feature type="transmembrane region" description="Helical" evidence="11">
    <location>
        <begin position="299"/>
        <end position="317"/>
    </location>
</feature>
<keyword evidence="14" id="KW-1185">Reference proteome</keyword>
<keyword evidence="9 11" id="KW-0472">Membrane</keyword>
<evidence type="ECO:0000256" key="9">
    <source>
        <dbReference type="ARBA" id="ARBA00023136"/>
    </source>
</evidence>
<keyword evidence="8" id="KW-0406">Ion transport</keyword>
<dbReference type="GO" id="GO:0015385">
    <property type="term" value="F:sodium:proton antiporter activity"/>
    <property type="evidence" value="ECO:0007669"/>
    <property type="project" value="InterPro"/>
</dbReference>